<organism evidence="2 3">
    <name type="scientific">Halopseudomonas oceani</name>
    <dbReference type="NCBI Taxonomy" id="1708783"/>
    <lineage>
        <taxon>Bacteria</taxon>
        <taxon>Pseudomonadati</taxon>
        <taxon>Pseudomonadota</taxon>
        <taxon>Gammaproteobacteria</taxon>
        <taxon>Pseudomonadales</taxon>
        <taxon>Pseudomonadaceae</taxon>
        <taxon>Halopseudomonas</taxon>
    </lineage>
</organism>
<feature type="domain" description="Baseplate J-like central" evidence="1">
    <location>
        <begin position="133"/>
        <end position="204"/>
    </location>
</feature>
<dbReference type="Proteomes" id="UP000243451">
    <property type="component" value="Unassembled WGS sequence"/>
</dbReference>
<dbReference type="InterPro" id="IPR058531">
    <property type="entry name" value="Baseplate_J_M"/>
</dbReference>
<dbReference type="OrthoDB" id="9793802at2"/>
<dbReference type="InterPro" id="IPR052726">
    <property type="entry name" value="Phage_Baseplate_Hub"/>
</dbReference>
<dbReference type="PIRSF" id="PIRSF020481">
    <property type="entry name" value="BAP"/>
    <property type="match status" value="1"/>
</dbReference>
<keyword evidence="3" id="KW-1185">Reference proteome</keyword>
<accession>A0A2P4EU89</accession>
<evidence type="ECO:0000259" key="1">
    <source>
        <dbReference type="Pfam" id="PF26078"/>
    </source>
</evidence>
<dbReference type="InterPro" id="IPR014507">
    <property type="entry name" value="Baseplate_assembly_J_pred"/>
</dbReference>
<dbReference type="Pfam" id="PF26078">
    <property type="entry name" value="Baseplate_J_M"/>
    <property type="match status" value="1"/>
</dbReference>
<sequence>MSAFTGVDLSQLPPPDVIEQLDFETILANVLADLQGVYPEFDALVESDPAYKVAEVLAYRELHLRQRINESALATMLAFADDADLDHIGARYDVERLVVDPGDAAAIPPVPATHEPDDDFRRRIQLSFEAFTTAGSTGSYIYHALSASGQVRDASATSPAPTQVTVYVLSRTADGTADEFLLADVLAALNAEQVRPMTDLVTVLSASIVEYQIEAELTPYPGPDAGLVVAAAHAALQTYVDSVHRLGYDVTLSGVLAALHKPGAQRVRLIGATPAADAEGRLLAISDAEAAYCTAINITLAEVPDV</sequence>
<comment type="caution">
    <text evidence="2">The sequence shown here is derived from an EMBL/GenBank/DDBJ whole genome shotgun (WGS) entry which is preliminary data.</text>
</comment>
<dbReference type="PANTHER" id="PTHR35862:SF1">
    <property type="entry name" value="FELS-2 PROPHAGE PROTEIN"/>
    <property type="match status" value="1"/>
</dbReference>
<proteinExistence type="predicted"/>
<name>A0A2P4EU89_9GAMM</name>
<dbReference type="EMBL" id="PPSK01000010">
    <property type="protein sequence ID" value="POB03019.1"/>
    <property type="molecule type" value="Genomic_DNA"/>
</dbReference>
<reference evidence="2 3" key="1">
    <citation type="submission" date="2018-01" db="EMBL/GenBank/DDBJ databases">
        <title>Draft genome of the type strain Pseudomonas oceani DSM 100277 isolated from the deep water in Okinawa trough, northwestern Pacific Ocean.</title>
        <authorList>
            <person name="Gomila M."/>
            <person name="Mulet M."/>
            <person name="Garcia-Valdes E."/>
            <person name="Lalucat J."/>
        </authorList>
    </citation>
    <scope>NUCLEOTIDE SEQUENCE [LARGE SCALE GENOMIC DNA]</scope>
    <source>
        <strain evidence="2 3">DSM 100277</strain>
    </source>
</reference>
<evidence type="ECO:0000313" key="3">
    <source>
        <dbReference type="Proteomes" id="UP000243451"/>
    </source>
</evidence>
<evidence type="ECO:0000313" key="2">
    <source>
        <dbReference type="EMBL" id="POB03019.1"/>
    </source>
</evidence>
<gene>
    <name evidence="2" type="ORF">C1949_11675</name>
</gene>
<dbReference type="RefSeq" id="WP_104738642.1">
    <property type="nucleotide sequence ID" value="NZ_BMHR01000010.1"/>
</dbReference>
<protein>
    <submittedName>
        <fullName evidence="2">Baseplate assembly protein</fullName>
    </submittedName>
</protein>
<dbReference type="AlphaFoldDB" id="A0A2P4EU89"/>
<dbReference type="PANTHER" id="PTHR35862">
    <property type="entry name" value="FELS-2 PROPHAGE PROTEIN"/>
    <property type="match status" value="1"/>
</dbReference>